<evidence type="ECO:0000259" key="2">
    <source>
        <dbReference type="Pfam" id="PF01408"/>
    </source>
</evidence>
<gene>
    <name evidence="4" type="ORF">FHS27_001912</name>
</gene>
<evidence type="ECO:0000256" key="1">
    <source>
        <dbReference type="SAM" id="SignalP"/>
    </source>
</evidence>
<dbReference type="Pfam" id="PF01408">
    <property type="entry name" value="GFO_IDH_MocA"/>
    <property type="match status" value="1"/>
</dbReference>
<dbReference type="Pfam" id="PF19051">
    <property type="entry name" value="GFO_IDH_MocA_C2"/>
    <property type="match status" value="1"/>
</dbReference>
<feature type="chain" id="PRO_5030997604" evidence="1">
    <location>
        <begin position="26"/>
        <end position="452"/>
    </location>
</feature>
<dbReference type="RefSeq" id="WP_184304328.1">
    <property type="nucleotide sequence ID" value="NZ_JACHXU010000005.1"/>
</dbReference>
<organism evidence="4 5">
    <name type="scientific">Aporhodopirellula rubra</name>
    <dbReference type="NCBI Taxonomy" id="980271"/>
    <lineage>
        <taxon>Bacteria</taxon>
        <taxon>Pseudomonadati</taxon>
        <taxon>Planctomycetota</taxon>
        <taxon>Planctomycetia</taxon>
        <taxon>Pirellulales</taxon>
        <taxon>Pirellulaceae</taxon>
        <taxon>Aporhodopirellula</taxon>
    </lineage>
</organism>
<dbReference type="Proteomes" id="UP000536179">
    <property type="component" value="Unassembled WGS sequence"/>
</dbReference>
<name>A0A7W5DXN3_9BACT</name>
<feature type="signal peptide" evidence="1">
    <location>
        <begin position="1"/>
        <end position="25"/>
    </location>
</feature>
<keyword evidence="1" id="KW-0732">Signal</keyword>
<dbReference type="EMBL" id="JACHXU010000005">
    <property type="protein sequence ID" value="MBB3206104.1"/>
    <property type="molecule type" value="Genomic_DNA"/>
</dbReference>
<accession>A0A7W5DXN3</accession>
<dbReference type="Gene3D" id="3.30.360.10">
    <property type="entry name" value="Dihydrodipicolinate Reductase, domain 2"/>
    <property type="match status" value="1"/>
</dbReference>
<feature type="domain" description="Gfo/Idh/MocA-like oxidoreductase N-terminal" evidence="2">
    <location>
        <begin position="37"/>
        <end position="158"/>
    </location>
</feature>
<dbReference type="InterPro" id="IPR043906">
    <property type="entry name" value="Gfo/Idh/MocA_OxRdtase_bact_C"/>
</dbReference>
<dbReference type="AlphaFoldDB" id="A0A7W5DXN3"/>
<dbReference type="GO" id="GO:0000166">
    <property type="term" value="F:nucleotide binding"/>
    <property type="evidence" value="ECO:0007669"/>
    <property type="project" value="InterPro"/>
</dbReference>
<evidence type="ECO:0000313" key="5">
    <source>
        <dbReference type="Proteomes" id="UP000536179"/>
    </source>
</evidence>
<comment type="caution">
    <text evidence="4">The sequence shown here is derived from an EMBL/GenBank/DDBJ whole genome shotgun (WGS) entry which is preliminary data.</text>
</comment>
<evidence type="ECO:0000313" key="4">
    <source>
        <dbReference type="EMBL" id="MBB3206104.1"/>
    </source>
</evidence>
<dbReference type="Gene3D" id="3.40.50.720">
    <property type="entry name" value="NAD(P)-binding Rossmann-like Domain"/>
    <property type="match status" value="1"/>
</dbReference>
<dbReference type="PANTHER" id="PTHR43818">
    <property type="entry name" value="BCDNA.GH03377"/>
    <property type="match status" value="1"/>
</dbReference>
<evidence type="ECO:0000259" key="3">
    <source>
        <dbReference type="Pfam" id="PF19051"/>
    </source>
</evidence>
<dbReference type="SUPFAM" id="SSF51735">
    <property type="entry name" value="NAD(P)-binding Rossmann-fold domains"/>
    <property type="match status" value="1"/>
</dbReference>
<dbReference type="SUPFAM" id="SSF55347">
    <property type="entry name" value="Glyceraldehyde-3-phosphate dehydrogenase-like, C-terminal domain"/>
    <property type="match status" value="1"/>
</dbReference>
<dbReference type="InterPro" id="IPR000683">
    <property type="entry name" value="Gfo/Idh/MocA-like_OxRdtase_N"/>
</dbReference>
<sequence length="452" mass="50654">MKLNRRTALLSGCAAAAANCLPSRAQGGVLGANEKVNIAWCGVGGRGPRIIENFERAGIANFVAFCDVDPENPHMNATKEKFPDAKVFQDWRVMLDKMGKEIDAVVVLVPDHSHFPISMAAMAAGKHVYTEKPLARTFEEIELLMAAEKKYGVATQMGNQGHSGDNYFQFKAWQDAGIINNVTHVDAYMNKWRRWHPWGDIQAMPTGETAPKSLDWNLWHSTTPTHAFSEKFHPGNWRGWYQHGTGCFGDWGAHILDTIHRFLDLGMPEKISATKLVQPNDLIYPLASTINFQFPRRGAMPPMDIDWYDGTDNLPPLPDDFEGRKLDAKIPGKFIYSGDYVFQGGSHSSKLEILSEEKRNNLQSTGRMQTDFGKNSDHYANFLLACRGDEETRSPFSVSGPLSQVLVLGCLAQRLGGELEFDRETKQITNNELANSLLKDTPRKGWEQYYAL</sequence>
<reference evidence="4 5" key="1">
    <citation type="submission" date="2020-08" db="EMBL/GenBank/DDBJ databases">
        <title>Genomic Encyclopedia of Type Strains, Phase III (KMG-III): the genomes of soil and plant-associated and newly described type strains.</title>
        <authorList>
            <person name="Whitman W."/>
        </authorList>
    </citation>
    <scope>NUCLEOTIDE SEQUENCE [LARGE SCALE GENOMIC DNA]</scope>
    <source>
        <strain evidence="4 5">CECT 8075</strain>
    </source>
</reference>
<protein>
    <submittedName>
        <fullName evidence="4">Putative dehydrogenase</fullName>
    </submittedName>
</protein>
<feature type="domain" description="Gfo/Idh/MocA-like oxidoreductase bacterial type C-terminal" evidence="3">
    <location>
        <begin position="207"/>
        <end position="264"/>
    </location>
</feature>
<keyword evidence="5" id="KW-1185">Reference proteome</keyword>
<proteinExistence type="predicted"/>
<dbReference type="InterPro" id="IPR036291">
    <property type="entry name" value="NAD(P)-bd_dom_sf"/>
</dbReference>
<dbReference type="PANTHER" id="PTHR43818:SF3">
    <property type="entry name" value="OXIDOREDUCTASE-RELATED"/>
    <property type="match status" value="1"/>
</dbReference>
<dbReference type="InterPro" id="IPR050463">
    <property type="entry name" value="Gfo/Idh/MocA_oxidrdct_glycsds"/>
</dbReference>